<comment type="similarity">
    <text evidence="2 14">Belongs to the class-I aminoacyl-tRNA synthetase family. IleS type 1 subfamily.</text>
</comment>
<dbReference type="Gene3D" id="3.90.740.10">
    <property type="entry name" value="Valyl/Leucyl/Isoleucyl-tRNA synthetase, editing domain"/>
    <property type="match status" value="1"/>
</dbReference>
<feature type="binding site" evidence="14">
    <location>
        <position position="598"/>
    </location>
    <ligand>
        <name>ATP</name>
        <dbReference type="ChEBI" id="CHEBI:30616"/>
    </ligand>
</feature>
<feature type="binding site" evidence="14">
    <location>
        <position position="904"/>
    </location>
    <ligand>
        <name>Zn(2+)</name>
        <dbReference type="ChEBI" id="CHEBI:29105"/>
    </ligand>
</feature>
<dbReference type="EMBL" id="QEIT01000083">
    <property type="protein sequence ID" value="PWZ73055.1"/>
    <property type="molecule type" value="Genomic_DNA"/>
</dbReference>
<dbReference type="InterPro" id="IPR009080">
    <property type="entry name" value="tRNAsynth_Ia_anticodon-bd"/>
</dbReference>
<dbReference type="RefSeq" id="WP_110160271.1">
    <property type="nucleotide sequence ID" value="NZ_BAAFIW010000001.1"/>
</dbReference>
<evidence type="ECO:0000256" key="13">
    <source>
        <dbReference type="ARBA" id="ARBA00048359"/>
    </source>
</evidence>
<comment type="caution">
    <text evidence="18">The sequence shown here is derived from an EMBL/GenBank/DDBJ whole genome shotgun (WGS) entry which is preliminary data.</text>
</comment>
<evidence type="ECO:0000256" key="12">
    <source>
        <dbReference type="ARBA" id="ARBA00025217"/>
    </source>
</evidence>
<feature type="domain" description="Aminoacyl-tRNA synthetase class Ia" evidence="15">
    <location>
        <begin position="26"/>
        <end position="634"/>
    </location>
</feature>
<reference evidence="18 19" key="1">
    <citation type="journal article" date="2018" name="Vet. Microbiol.">
        <title>Clonal diversity and geographic distribution of methicillin-resistant Staphylococcus pseudintermedius from Australian animals: Discovery of novel sequence types.</title>
        <authorList>
            <person name="Worthing K.A."/>
            <person name="Abraham S."/>
            <person name="Coombs G.W."/>
            <person name="Pang S."/>
            <person name="Saputra S."/>
            <person name="Jordan D."/>
            <person name="Trott D.J."/>
            <person name="Norris J.M."/>
        </authorList>
    </citation>
    <scope>NUCLEOTIDE SEQUENCE [LARGE SCALE GENOMIC DNA]</scope>
    <source>
        <strain evidence="18 19">ST525 1</strain>
    </source>
</reference>
<dbReference type="FunFam" id="1.10.730.20:FF:000001">
    <property type="entry name" value="Isoleucine--tRNA ligase"/>
    <property type="match status" value="1"/>
</dbReference>
<evidence type="ECO:0000313" key="18">
    <source>
        <dbReference type="EMBL" id="PWZ73055.1"/>
    </source>
</evidence>
<feature type="domain" description="Zinc finger FPG/IleRS-type" evidence="16">
    <location>
        <begin position="881"/>
        <end position="910"/>
    </location>
</feature>
<keyword evidence="8 14" id="KW-0862">Zinc</keyword>
<feature type="domain" description="Methionyl/Valyl/Leucyl/Isoleucyl-tRNA synthetase anticodon-binding" evidence="17">
    <location>
        <begin position="678"/>
        <end position="831"/>
    </location>
</feature>
<dbReference type="InterPro" id="IPR001412">
    <property type="entry name" value="aa-tRNA-synth_I_CS"/>
</dbReference>
<dbReference type="FunFam" id="1.10.10.830:FF:000001">
    <property type="entry name" value="Isoleucine--tRNA ligase"/>
    <property type="match status" value="1"/>
</dbReference>
<dbReference type="InterPro" id="IPR010663">
    <property type="entry name" value="Znf_FPG/IleRS"/>
</dbReference>
<dbReference type="GO" id="GO:0008270">
    <property type="term" value="F:zinc ion binding"/>
    <property type="evidence" value="ECO:0007669"/>
    <property type="project" value="UniProtKB-UniRule"/>
</dbReference>
<gene>
    <name evidence="14" type="primary">ileS</name>
    <name evidence="18" type="ORF">DD902_11895</name>
</gene>
<evidence type="ECO:0000259" key="15">
    <source>
        <dbReference type="Pfam" id="PF00133"/>
    </source>
</evidence>
<evidence type="ECO:0000256" key="14">
    <source>
        <dbReference type="HAMAP-Rule" id="MF_02002"/>
    </source>
</evidence>
<comment type="subunit">
    <text evidence="3 14">Monomer.</text>
</comment>
<dbReference type="PANTHER" id="PTHR42765:SF1">
    <property type="entry name" value="ISOLEUCINE--TRNA LIGASE, MITOCHONDRIAL"/>
    <property type="match status" value="1"/>
</dbReference>
<evidence type="ECO:0000256" key="5">
    <source>
        <dbReference type="ARBA" id="ARBA00022598"/>
    </source>
</evidence>
<dbReference type="InterPro" id="IPR033708">
    <property type="entry name" value="Anticodon_Ile_BEm"/>
</dbReference>
<evidence type="ECO:0000259" key="16">
    <source>
        <dbReference type="Pfam" id="PF06827"/>
    </source>
</evidence>
<dbReference type="SUPFAM" id="SSF50677">
    <property type="entry name" value="ValRS/IleRS/LeuRS editing domain"/>
    <property type="match status" value="1"/>
</dbReference>
<evidence type="ECO:0000256" key="11">
    <source>
        <dbReference type="ARBA" id="ARBA00023146"/>
    </source>
</evidence>
<dbReference type="GO" id="GO:0000049">
    <property type="term" value="F:tRNA binding"/>
    <property type="evidence" value="ECO:0007669"/>
    <property type="project" value="InterPro"/>
</dbReference>
<feature type="binding site" evidence="14">
    <location>
        <position position="887"/>
    </location>
    <ligand>
        <name>Zn(2+)</name>
        <dbReference type="ChEBI" id="CHEBI:29105"/>
    </ligand>
</feature>
<dbReference type="SUPFAM" id="SSF47323">
    <property type="entry name" value="Anticodon-binding domain of a subclass of class I aminoacyl-tRNA synthetases"/>
    <property type="match status" value="1"/>
</dbReference>
<dbReference type="Pfam" id="PF08264">
    <property type="entry name" value="Anticodon_1"/>
    <property type="match status" value="1"/>
</dbReference>
<dbReference type="InterPro" id="IPR013155">
    <property type="entry name" value="M/V/L/I-tRNA-synth_anticd-bd"/>
</dbReference>
<dbReference type="InterPro" id="IPR023585">
    <property type="entry name" value="Ile-tRNA-ligase_type1"/>
</dbReference>
<keyword evidence="6 14" id="KW-0479">Metal-binding</keyword>
<dbReference type="InterPro" id="IPR002300">
    <property type="entry name" value="aa-tRNA-synth_Ia"/>
</dbReference>
<dbReference type="NCBIfam" id="TIGR00392">
    <property type="entry name" value="ileS"/>
    <property type="match status" value="1"/>
</dbReference>
<evidence type="ECO:0000256" key="7">
    <source>
        <dbReference type="ARBA" id="ARBA00022741"/>
    </source>
</evidence>
<dbReference type="PROSITE" id="PS00178">
    <property type="entry name" value="AA_TRNA_LIGASE_I"/>
    <property type="match status" value="1"/>
</dbReference>
<protein>
    <recommendedName>
        <fullName evidence="14">Isoleucine--tRNA ligase</fullName>
        <ecNumber evidence="14">6.1.1.5</ecNumber>
    </recommendedName>
    <alternativeName>
        <fullName evidence="14">Isoleucyl-tRNA synthetase</fullName>
        <shortName evidence="14">IleRS</shortName>
    </alternativeName>
</protein>
<dbReference type="SUPFAM" id="SSF52374">
    <property type="entry name" value="Nucleotidylyl transferase"/>
    <property type="match status" value="1"/>
</dbReference>
<feature type="binding site" evidence="14">
    <location>
        <position position="884"/>
    </location>
    <ligand>
        <name>Zn(2+)</name>
        <dbReference type="ChEBI" id="CHEBI:29105"/>
    </ligand>
</feature>
<keyword evidence="5 14" id="KW-0436">Ligase</keyword>
<keyword evidence="4 14" id="KW-0963">Cytoplasm</keyword>
<keyword evidence="9 14" id="KW-0067">ATP-binding</keyword>
<dbReference type="CDD" id="cd07960">
    <property type="entry name" value="Anticodon_Ia_Ile_BEm"/>
    <property type="match status" value="1"/>
</dbReference>
<dbReference type="InterPro" id="IPR009008">
    <property type="entry name" value="Val/Leu/Ile-tRNA-synth_edit"/>
</dbReference>
<dbReference type="Gene3D" id="1.10.10.830">
    <property type="entry name" value="Ile-tRNA synthetase CP2 domain-like"/>
    <property type="match status" value="1"/>
</dbReference>
<dbReference type="CDD" id="cd00818">
    <property type="entry name" value="IleRS_core"/>
    <property type="match status" value="1"/>
</dbReference>
<organism evidence="18 19">
    <name type="scientific">Staphylococcus pseudintermedius</name>
    <dbReference type="NCBI Taxonomy" id="283734"/>
    <lineage>
        <taxon>Bacteria</taxon>
        <taxon>Bacillati</taxon>
        <taxon>Bacillota</taxon>
        <taxon>Bacilli</taxon>
        <taxon>Bacillales</taxon>
        <taxon>Staphylococcaceae</taxon>
        <taxon>Staphylococcus</taxon>
        <taxon>Staphylococcus intermedius group</taxon>
    </lineage>
</organism>
<accession>A0A317YN75</accession>
<evidence type="ECO:0000259" key="17">
    <source>
        <dbReference type="Pfam" id="PF08264"/>
    </source>
</evidence>
<comment type="subcellular location">
    <subcellularLocation>
        <location evidence="1 14">Cytoplasm</location>
    </subcellularLocation>
</comment>
<dbReference type="Pfam" id="PF00133">
    <property type="entry name" value="tRNA-synt_1"/>
    <property type="match status" value="1"/>
</dbReference>
<evidence type="ECO:0000256" key="10">
    <source>
        <dbReference type="ARBA" id="ARBA00022917"/>
    </source>
</evidence>
<evidence type="ECO:0000256" key="3">
    <source>
        <dbReference type="ARBA" id="ARBA00011245"/>
    </source>
</evidence>
<dbReference type="AlphaFoldDB" id="A0A317YN75"/>
<dbReference type="GO" id="GO:0004822">
    <property type="term" value="F:isoleucine-tRNA ligase activity"/>
    <property type="evidence" value="ECO:0007669"/>
    <property type="project" value="UniProtKB-UniRule"/>
</dbReference>
<dbReference type="FunFam" id="3.40.50.620:FF:000152">
    <property type="entry name" value="Isoleucine--tRNA ligase"/>
    <property type="match status" value="1"/>
</dbReference>
<evidence type="ECO:0000256" key="2">
    <source>
        <dbReference type="ARBA" id="ARBA00006887"/>
    </source>
</evidence>
<evidence type="ECO:0000256" key="9">
    <source>
        <dbReference type="ARBA" id="ARBA00022840"/>
    </source>
</evidence>
<keyword evidence="10 14" id="KW-0648">Protein biosynthesis</keyword>
<dbReference type="InterPro" id="IPR014729">
    <property type="entry name" value="Rossmann-like_a/b/a_fold"/>
</dbReference>
<evidence type="ECO:0000256" key="8">
    <source>
        <dbReference type="ARBA" id="ARBA00022833"/>
    </source>
</evidence>
<dbReference type="Gene3D" id="3.40.50.620">
    <property type="entry name" value="HUPs"/>
    <property type="match status" value="2"/>
</dbReference>
<feature type="binding site" evidence="14">
    <location>
        <position position="554"/>
    </location>
    <ligand>
        <name>L-isoleucyl-5'-AMP</name>
        <dbReference type="ChEBI" id="CHEBI:178002"/>
    </ligand>
</feature>
<dbReference type="GO" id="GO:0005829">
    <property type="term" value="C:cytosol"/>
    <property type="evidence" value="ECO:0007669"/>
    <property type="project" value="TreeGrafter"/>
</dbReference>
<feature type="short sequence motif" description="'HIGH' region" evidence="14">
    <location>
        <begin position="57"/>
        <end position="67"/>
    </location>
</feature>
<comment type="function">
    <text evidence="12 14">Catalyzes the attachment of isoleucine to tRNA(Ile). As IleRS can inadvertently accommodate and process structurally similar amino acids such as valine, to avoid such errors it has two additional distinct tRNA(Ile)-dependent editing activities. One activity is designated as 'pretransfer' editing and involves the hydrolysis of activated Val-AMP. The other activity is designated 'posttransfer' editing and involves deacylation of mischarged Val-tRNA(Ile).</text>
</comment>
<keyword evidence="11 14" id="KW-0030">Aminoacyl-tRNA synthetase</keyword>
<comment type="catalytic activity">
    <reaction evidence="13 14">
        <text>tRNA(Ile) + L-isoleucine + ATP = L-isoleucyl-tRNA(Ile) + AMP + diphosphate</text>
        <dbReference type="Rhea" id="RHEA:11060"/>
        <dbReference type="Rhea" id="RHEA-COMP:9666"/>
        <dbReference type="Rhea" id="RHEA-COMP:9695"/>
        <dbReference type="ChEBI" id="CHEBI:30616"/>
        <dbReference type="ChEBI" id="CHEBI:33019"/>
        <dbReference type="ChEBI" id="CHEBI:58045"/>
        <dbReference type="ChEBI" id="CHEBI:78442"/>
        <dbReference type="ChEBI" id="CHEBI:78528"/>
        <dbReference type="ChEBI" id="CHEBI:456215"/>
        <dbReference type="EC" id="6.1.1.5"/>
    </reaction>
</comment>
<dbReference type="Pfam" id="PF06827">
    <property type="entry name" value="zf-FPG_IleRS"/>
    <property type="match status" value="1"/>
</dbReference>
<proteinExistence type="inferred from homology"/>
<comment type="cofactor">
    <cofactor evidence="14">
        <name>Zn(2+)</name>
        <dbReference type="ChEBI" id="CHEBI:29105"/>
    </cofactor>
    <text evidence="14">Binds 1 zinc ion per subunit.</text>
</comment>
<dbReference type="Gene3D" id="1.10.730.20">
    <property type="match status" value="1"/>
</dbReference>
<dbReference type="GO" id="GO:0005524">
    <property type="term" value="F:ATP binding"/>
    <property type="evidence" value="ECO:0007669"/>
    <property type="project" value="UniProtKB-UniRule"/>
</dbReference>
<sequence>MEYKDTLLMPKTKFPMRGGLPTKEPQIQQEWKEKDLYRKMLEKNEGQPSFILHDGPPYANGNLHMGHALNKILKDFINRYKTMQGFYTPYVPGWDTHGLPIEQALTKKGVKRKEMTTAEFRDKCQAFAMEQIDIQKKDFLRLGVNGDFDNPYITLKPEYEAAQIRLFGEMADKGLIYKGKKPVYWSPSSESSLAEAEIEYHDKRSASIYVAFDVKDSKGIVADDAKFIIWTTTPWTLPSNVAISVHPELTYVQMNVDGTRYIIAEALVDAVAEQLGWDKEAVVREKDFKGSELEYIEAQHPFIDRISLIINGEHVTTDAGTGCVHTAPGHGEDDFIVGQKYGLEVISPLDDKGVFTAEGGPFEGMFYDKANQAVTELLTEKGALLKLDFITHSYPHDWRTKKPVIFRATPQWFASISKVRQDILDAIEDTKFKVDWGKTRIYNMIRDRGEWVISRQRVWGVPLPVFYAENGDIIMTKETVYHVADLFEQHGSNIWFERDAKDLLPEGFTHPGSPNGEFTKEQDIMDVWFDSGSSHRGVLETRPELSFPADMYLEGSDQYRGWFNSSITTSVATRGRSPYKMLLSHGFVMDGEGKKMSKSLGNVIVPDTIVKQKGADIARLWVSSVDYLADVRISDEILNQVADVYRKIRNTLRFLLGNINDYNPATDRIAEADLLEVDRYILNRLREFTAGTLDHYESFDYLNIYQEVQNFINVELSNFYLDYGKDILYIEEKNAHKRRSMQTVLFEILVNMTKLLAPIIPHTAEEVWSHIEQVDEESVHLTNMPAKEEVDQALLDKWNTFMALRDDVNRALEAARNEKVIGKSLEAKVKIGNSSSFDTLAFLEGFNDLHQLFIVSQVELVEDTKGEAYQHGTIEIAKADGEKCARCWNYSESLGSVGELDDLCPRCQEVVKTLV</sequence>
<dbReference type="PANTHER" id="PTHR42765">
    <property type="entry name" value="SOLEUCYL-TRNA SYNTHETASE"/>
    <property type="match status" value="1"/>
</dbReference>
<feature type="short sequence motif" description="'KMSKS' region" evidence="14">
    <location>
        <begin position="595"/>
        <end position="599"/>
    </location>
</feature>
<comment type="domain">
    <text evidence="14">IleRS has two distinct active sites: one for aminoacylation and one for editing. The misactivated valine is translocated from the active site to the editing site, which sterically excludes the correctly activated isoleucine. The single editing site contains two valyl binding pockets, one specific for each substrate (Val-AMP or Val-tRNA(Ile)).</text>
</comment>
<dbReference type="InterPro" id="IPR002301">
    <property type="entry name" value="Ile-tRNA-ligase"/>
</dbReference>
<evidence type="ECO:0000313" key="19">
    <source>
        <dbReference type="Proteomes" id="UP000246800"/>
    </source>
</evidence>
<name>A0A317YN75_STAPS</name>
<feature type="binding site" evidence="14">
    <location>
        <position position="907"/>
    </location>
    <ligand>
        <name>Zn(2+)</name>
        <dbReference type="ChEBI" id="CHEBI:29105"/>
    </ligand>
</feature>
<keyword evidence="7 14" id="KW-0547">Nucleotide-binding</keyword>
<dbReference type="PRINTS" id="PR00984">
    <property type="entry name" value="TRNASYNTHILE"/>
</dbReference>
<dbReference type="GO" id="GO:0006428">
    <property type="term" value="P:isoleucyl-tRNA aminoacylation"/>
    <property type="evidence" value="ECO:0007669"/>
    <property type="project" value="UniProtKB-UniRule"/>
</dbReference>
<dbReference type="FunFam" id="3.90.740.10:FF:000006">
    <property type="entry name" value="Isoleucine--tRNA ligase"/>
    <property type="match status" value="1"/>
</dbReference>
<evidence type="ECO:0000256" key="6">
    <source>
        <dbReference type="ARBA" id="ARBA00022723"/>
    </source>
</evidence>
<evidence type="ECO:0000256" key="4">
    <source>
        <dbReference type="ARBA" id="ARBA00022490"/>
    </source>
</evidence>
<dbReference type="GO" id="GO:0002161">
    <property type="term" value="F:aminoacyl-tRNA deacylase activity"/>
    <property type="evidence" value="ECO:0007669"/>
    <property type="project" value="InterPro"/>
</dbReference>
<dbReference type="EC" id="6.1.1.5" evidence="14"/>
<dbReference type="InterPro" id="IPR050081">
    <property type="entry name" value="Ile-tRNA_ligase"/>
</dbReference>
<evidence type="ECO:0000256" key="1">
    <source>
        <dbReference type="ARBA" id="ARBA00004496"/>
    </source>
</evidence>
<dbReference type="HAMAP" id="MF_02002">
    <property type="entry name" value="Ile_tRNA_synth_type1"/>
    <property type="match status" value="1"/>
</dbReference>
<dbReference type="Proteomes" id="UP000246800">
    <property type="component" value="Unassembled WGS sequence"/>
</dbReference>